<sequence length="99" mass="11013">MFSSETICKKIEFSEISGPTIRSNTVSLEDGLDSPDVGSEKDVESNNIWDYGPVQTDDKTRNNRVRKPEDQRGDENLSSAYCSSPLALLSLTLLARFLL</sequence>
<feature type="compositionally biased region" description="Basic and acidic residues" evidence="1">
    <location>
        <begin position="56"/>
        <end position="75"/>
    </location>
</feature>
<evidence type="ECO:0000313" key="3">
    <source>
        <dbReference type="Proteomes" id="UP001152759"/>
    </source>
</evidence>
<keyword evidence="3" id="KW-1185">Reference proteome</keyword>
<evidence type="ECO:0000256" key="1">
    <source>
        <dbReference type="SAM" id="MobiDB-lite"/>
    </source>
</evidence>
<evidence type="ECO:0000313" key="2">
    <source>
        <dbReference type="EMBL" id="CAH0392364.1"/>
    </source>
</evidence>
<feature type="region of interest" description="Disordered" evidence="1">
    <location>
        <begin position="24"/>
        <end position="78"/>
    </location>
</feature>
<accession>A0A9P0AJ27</accession>
<reference evidence="2" key="1">
    <citation type="submission" date="2021-12" db="EMBL/GenBank/DDBJ databases">
        <authorList>
            <person name="King R."/>
        </authorList>
    </citation>
    <scope>NUCLEOTIDE SEQUENCE</scope>
</reference>
<name>A0A9P0AJ27_BEMTA</name>
<proteinExistence type="predicted"/>
<gene>
    <name evidence="2" type="ORF">BEMITA_LOCUS10890</name>
</gene>
<protein>
    <submittedName>
        <fullName evidence="2">Uncharacterized protein</fullName>
    </submittedName>
</protein>
<dbReference type="EMBL" id="OU963867">
    <property type="protein sequence ID" value="CAH0392364.1"/>
    <property type="molecule type" value="Genomic_DNA"/>
</dbReference>
<dbReference type="Proteomes" id="UP001152759">
    <property type="component" value="Chromosome 6"/>
</dbReference>
<dbReference type="AlphaFoldDB" id="A0A9P0AJ27"/>
<organism evidence="2 3">
    <name type="scientific">Bemisia tabaci</name>
    <name type="common">Sweetpotato whitefly</name>
    <name type="synonym">Aleurodes tabaci</name>
    <dbReference type="NCBI Taxonomy" id="7038"/>
    <lineage>
        <taxon>Eukaryota</taxon>
        <taxon>Metazoa</taxon>
        <taxon>Ecdysozoa</taxon>
        <taxon>Arthropoda</taxon>
        <taxon>Hexapoda</taxon>
        <taxon>Insecta</taxon>
        <taxon>Pterygota</taxon>
        <taxon>Neoptera</taxon>
        <taxon>Paraneoptera</taxon>
        <taxon>Hemiptera</taxon>
        <taxon>Sternorrhyncha</taxon>
        <taxon>Aleyrodoidea</taxon>
        <taxon>Aleyrodidae</taxon>
        <taxon>Aleyrodinae</taxon>
        <taxon>Bemisia</taxon>
    </lineage>
</organism>